<dbReference type="PROSITE" id="PS51470">
    <property type="entry name" value="FG_GAP"/>
    <property type="match status" value="1"/>
</dbReference>
<keyword evidence="5" id="KW-0401">Integrin</keyword>
<evidence type="ECO:0000256" key="3">
    <source>
        <dbReference type="ARBA" id="ARBA00023180"/>
    </source>
</evidence>
<keyword evidence="5" id="KW-0675">Receptor</keyword>
<name>A0A3P7K9X2_STRVU</name>
<protein>
    <recommendedName>
        <fullName evidence="8">Integrin alpha-2 domain-containing protein</fullName>
    </recommendedName>
</protein>
<dbReference type="GO" id="GO:0098609">
    <property type="term" value="P:cell-cell adhesion"/>
    <property type="evidence" value="ECO:0007669"/>
    <property type="project" value="TreeGrafter"/>
</dbReference>
<dbReference type="GO" id="GO:0008305">
    <property type="term" value="C:integrin complex"/>
    <property type="evidence" value="ECO:0007669"/>
    <property type="project" value="InterPro"/>
</dbReference>
<feature type="repeat" description="FG-GAP" evidence="4">
    <location>
        <begin position="76"/>
        <end position="133"/>
    </location>
</feature>
<evidence type="ECO:0000256" key="1">
    <source>
        <dbReference type="ARBA" id="ARBA00022729"/>
    </source>
</evidence>
<evidence type="ECO:0000256" key="4">
    <source>
        <dbReference type="PROSITE-ProRule" id="PRU00803"/>
    </source>
</evidence>
<keyword evidence="1" id="KW-0732">Signal</keyword>
<dbReference type="InterPro" id="IPR013517">
    <property type="entry name" value="FG-GAP"/>
</dbReference>
<evidence type="ECO:0000256" key="5">
    <source>
        <dbReference type="RuleBase" id="RU003762"/>
    </source>
</evidence>
<keyword evidence="7" id="KW-1185">Reference proteome</keyword>
<dbReference type="EMBL" id="UYYB01137228">
    <property type="protein sequence ID" value="VDM85197.1"/>
    <property type="molecule type" value="Genomic_DNA"/>
</dbReference>
<dbReference type="SUPFAM" id="SSF69318">
    <property type="entry name" value="Integrin alpha N-terminal domain"/>
    <property type="match status" value="1"/>
</dbReference>
<comment type="subcellular location">
    <subcellularLocation>
        <location evidence="5">Membrane</location>
        <topology evidence="5">Single-pass type I membrane protein</topology>
    </subcellularLocation>
</comment>
<dbReference type="PRINTS" id="PR01185">
    <property type="entry name" value="INTEGRINA"/>
</dbReference>
<dbReference type="InterPro" id="IPR000413">
    <property type="entry name" value="Integrin_alpha"/>
</dbReference>
<gene>
    <name evidence="6" type="ORF">SVUK_LOCUS20195</name>
</gene>
<dbReference type="Proteomes" id="UP000270094">
    <property type="component" value="Unassembled WGS sequence"/>
</dbReference>
<dbReference type="SMART" id="SM00191">
    <property type="entry name" value="Int_alpha"/>
    <property type="match status" value="1"/>
</dbReference>
<dbReference type="OrthoDB" id="5317514at2759"/>
<keyword evidence="2" id="KW-0677">Repeat</keyword>
<dbReference type="GO" id="GO:0007160">
    <property type="term" value="P:cell-matrix adhesion"/>
    <property type="evidence" value="ECO:0007669"/>
    <property type="project" value="TreeGrafter"/>
</dbReference>
<dbReference type="GO" id="GO:0007229">
    <property type="term" value="P:integrin-mediated signaling pathway"/>
    <property type="evidence" value="ECO:0007669"/>
    <property type="project" value="UniProtKB-KW"/>
</dbReference>
<dbReference type="InterPro" id="IPR013519">
    <property type="entry name" value="Int_alpha_beta-p"/>
</dbReference>
<dbReference type="PANTHER" id="PTHR23220:SF133">
    <property type="entry name" value="INTEGRIN ALPHA-PS2"/>
    <property type="match status" value="1"/>
</dbReference>
<dbReference type="Pfam" id="PF01839">
    <property type="entry name" value="FG-GAP"/>
    <property type="match status" value="1"/>
</dbReference>
<proteinExistence type="inferred from homology"/>
<dbReference type="GO" id="GO:0033627">
    <property type="term" value="P:cell adhesion mediated by integrin"/>
    <property type="evidence" value="ECO:0007669"/>
    <property type="project" value="TreeGrafter"/>
</dbReference>
<evidence type="ECO:0000256" key="2">
    <source>
        <dbReference type="ARBA" id="ARBA00022737"/>
    </source>
</evidence>
<organism evidence="6 7">
    <name type="scientific">Strongylus vulgaris</name>
    <name type="common">Blood worm</name>
    <dbReference type="NCBI Taxonomy" id="40348"/>
    <lineage>
        <taxon>Eukaryota</taxon>
        <taxon>Metazoa</taxon>
        <taxon>Ecdysozoa</taxon>
        <taxon>Nematoda</taxon>
        <taxon>Chromadorea</taxon>
        <taxon>Rhabditida</taxon>
        <taxon>Rhabditina</taxon>
        <taxon>Rhabditomorpha</taxon>
        <taxon>Strongyloidea</taxon>
        <taxon>Strongylidae</taxon>
        <taxon>Strongylus</taxon>
    </lineage>
</organism>
<reference evidence="6 7" key="1">
    <citation type="submission" date="2018-11" db="EMBL/GenBank/DDBJ databases">
        <authorList>
            <consortium name="Pathogen Informatics"/>
        </authorList>
    </citation>
    <scope>NUCLEOTIDE SEQUENCE [LARGE SCALE GENOMIC DNA]</scope>
</reference>
<keyword evidence="3" id="KW-0325">Glycoprotein</keyword>
<dbReference type="PANTHER" id="PTHR23220">
    <property type="entry name" value="INTEGRIN ALPHA"/>
    <property type="match status" value="1"/>
</dbReference>
<dbReference type="GO" id="GO:0005178">
    <property type="term" value="F:integrin binding"/>
    <property type="evidence" value="ECO:0007669"/>
    <property type="project" value="TreeGrafter"/>
</dbReference>
<dbReference type="GO" id="GO:0009897">
    <property type="term" value="C:external side of plasma membrane"/>
    <property type="evidence" value="ECO:0007669"/>
    <property type="project" value="TreeGrafter"/>
</dbReference>
<comment type="similarity">
    <text evidence="5">Belongs to the integrin alpha chain family.</text>
</comment>
<evidence type="ECO:0000313" key="6">
    <source>
        <dbReference type="EMBL" id="VDM85197.1"/>
    </source>
</evidence>
<dbReference type="AlphaFoldDB" id="A0A3P7K9X2"/>
<dbReference type="InterPro" id="IPR028994">
    <property type="entry name" value="Integrin_alpha_N"/>
</dbReference>
<evidence type="ECO:0000313" key="7">
    <source>
        <dbReference type="Proteomes" id="UP000270094"/>
    </source>
</evidence>
<keyword evidence="5" id="KW-0130">Cell adhesion</keyword>
<evidence type="ECO:0008006" key="8">
    <source>
        <dbReference type="Google" id="ProtNLM"/>
    </source>
</evidence>
<dbReference type="Gene3D" id="2.130.10.130">
    <property type="entry name" value="Integrin alpha, N-terminal"/>
    <property type="match status" value="2"/>
</dbReference>
<accession>A0A3P7K9X2</accession>
<sequence>KYFFSKFEVIEPVGTCFFVEQGFTKTQEFASCRQEPARHGRHRFGYGQCGFSAALPDRYPRGDERLVLYTSKLKMLVNLTDPTSSQQGQYCGGSLAVTDLNKDGRDDIIMGCPFYTDYVTVKDVKTQERKPQYDVGKVVVFYQTAPGVFDRTSVIVGEDQWGRFGFSLAAVGDLNQDGYNGTLSSFEILGLTMNMEIFRFHRWSAICRQE</sequence>
<feature type="non-terminal residue" evidence="6">
    <location>
        <position position="1"/>
    </location>
</feature>